<gene>
    <name evidence="1" type="ORF">LOK49_LG02G03895</name>
</gene>
<accession>A0ACC0IJE6</accession>
<proteinExistence type="predicted"/>
<protein>
    <submittedName>
        <fullName evidence="1">Uncharacterized protein</fullName>
    </submittedName>
</protein>
<dbReference type="EMBL" id="CM045760">
    <property type="protein sequence ID" value="KAI8025183.1"/>
    <property type="molecule type" value="Genomic_DNA"/>
</dbReference>
<keyword evidence="2" id="KW-1185">Reference proteome</keyword>
<evidence type="ECO:0000313" key="1">
    <source>
        <dbReference type="EMBL" id="KAI8025183.1"/>
    </source>
</evidence>
<sequence length="168" mass="18596">MLLSSSSSSTSFPGSSLHSLPNINTKRPSSSTPARVKFRQPKLVAAYTTSVCADMASSTSLYEVLGIPMNATGNEIKAAYRNLARTCHPDVAMVNRRDKSANEFMKIQAAYSTLSDPDKRAVYDRDLFRLRHRFGSSSTTSAAMTTSTSMSQVSAYYPRRNWESDQCW</sequence>
<name>A0ACC0IJE6_9ERIC</name>
<dbReference type="Proteomes" id="UP001060215">
    <property type="component" value="Chromosome 3"/>
</dbReference>
<evidence type="ECO:0000313" key="2">
    <source>
        <dbReference type="Proteomes" id="UP001060215"/>
    </source>
</evidence>
<organism evidence="1 2">
    <name type="scientific">Camellia lanceoleosa</name>
    <dbReference type="NCBI Taxonomy" id="1840588"/>
    <lineage>
        <taxon>Eukaryota</taxon>
        <taxon>Viridiplantae</taxon>
        <taxon>Streptophyta</taxon>
        <taxon>Embryophyta</taxon>
        <taxon>Tracheophyta</taxon>
        <taxon>Spermatophyta</taxon>
        <taxon>Magnoliopsida</taxon>
        <taxon>eudicotyledons</taxon>
        <taxon>Gunneridae</taxon>
        <taxon>Pentapetalae</taxon>
        <taxon>asterids</taxon>
        <taxon>Ericales</taxon>
        <taxon>Theaceae</taxon>
        <taxon>Camellia</taxon>
    </lineage>
</organism>
<comment type="caution">
    <text evidence="1">The sequence shown here is derived from an EMBL/GenBank/DDBJ whole genome shotgun (WGS) entry which is preliminary data.</text>
</comment>
<reference evidence="1 2" key="1">
    <citation type="journal article" date="2022" name="Plant J.">
        <title>Chromosome-level genome of Camellia lanceoleosa provides a valuable resource for understanding genome evolution and self-incompatibility.</title>
        <authorList>
            <person name="Gong W."/>
            <person name="Xiao S."/>
            <person name="Wang L."/>
            <person name="Liao Z."/>
            <person name="Chang Y."/>
            <person name="Mo W."/>
            <person name="Hu G."/>
            <person name="Li W."/>
            <person name="Zhao G."/>
            <person name="Zhu H."/>
            <person name="Hu X."/>
            <person name="Ji K."/>
            <person name="Xiang X."/>
            <person name="Song Q."/>
            <person name="Yuan D."/>
            <person name="Jin S."/>
            <person name="Zhang L."/>
        </authorList>
    </citation>
    <scope>NUCLEOTIDE SEQUENCE [LARGE SCALE GENOMIC DNA]</scope>
    <source>
        <strain evidence="1">SQ_2022a</strain>
    </source>
</reference>